<organism evidence="1 2">
    <name type="scientific">Gordonia malaquae NBRC 108250</name>
    <dbReference type="NCBI Taxonomy" id="1223542"/>
    <lineage>
        <taxon>Bacteria</taxon>
        <taxon>Bacillati</taxon>
        <taxon>Actinomycetota</taxon>
        <taxon>Actinomycetes</taxon>
        <taxon>Mycobacteriales</taxon>
        <taxon>Gordoniaceae</taxon>
        <taxon>Gordonia</taxon>
    </lineage>
</organism>
<keyword evidence="2" id="KW-1185">Reference proteome</keyword>
<sequence>MRDYAGVTADDRRNERRTRLLTVGRTTWGRAGIGDISIRGVCRDAELAARYFYENFDNRDAYLVAIADGVREQMVATMLQSSSETGGSIGRRLHAALTAFLRAVADDPEAFRIMTTDVSSVPGLEHRRNETLDLVADIVLAHFVEIAGEPDGRAVDDAELRPAARFVVGGVNRLIEAWIVERDVSIDDLAATCTRLALSLASPAT</sequence>
<accession>M3V9X8</accession>
<evidence type="ECO:0000313" key="1">
    <source>
        <dbReference type="EMBL" id="GAC78343.1"/>
    </source>
</evidence>
<reference evidence="1 2" key="1">
    <citation type="submission" date="2013-02" db="EMBL/GenBank/DDBJ databases">
        <title>Whole genome shotgun sequence of Gordonia malaquae NBRC 108250.</title>
        <authorList>
            <person name="Yoshida I."/>
            <person name="Hosoyama A."/>
            <person name="Tsuchikane K."/>
            <person name="Ando Y."/>
            <person name="Baba S."/>
            <person name="Ohji S."/>
            <person name="Hamada M."/>
            <person name="Tamura T."/>
            <person name="Yamazoe A."/>
            <person name="Yamazaki S."/>
            <person name="Fujita N."/>
        </authorList>
    </citation>
    <scope>NUCLEOTIDE SEQUENCE [LARGE SCALE GENOMIC DNA]</scope>
    <source>
        <strain evidence="1 2">NBRC 108250</strain>
    </source>
</reference>
<dbReference type="EMBL" id="BAOP01000003">
    <property type="protein sequence ID" value="GAC78343.1"/>
    <property type="molecule type" value="Genomic_DNA"/>
</dbReference>
<dbReference type="AlphaFoldDB" id="M3V9X8"/>
<dbReference type="eggNOG" id="COG1309">
    <property type="taxonomic scope" value="Bacteria"/>
</dbReference>
<protein>
    <submittedName>
        <fullName evidence="1">Putative TetR family transcriptional regulator</fullName>
    </submittedName>
</protein>
<dbReference type="Proteomes" id="UP000035009">
    <property type="component" value="Unassembled WGS sequence"/>
</dbReference>
<dbReference type="SUPFAM" id="SSF48498">
    <property type="entry name" value="Tetracyclin repressor-like, C-terminal domain"/>
    <property type="match status" value="1"/>
</dbReference>
<dbReference type="InterPro" id="IPR036271">
    <property type="entry name" value="Tet_transcr_reg_TetR-rel_C_sf"/>
</dbReference>
<proteinExistence type="predicted"/>
<dbReference type="Gene3D" id="1.10.357.10">
    <property type="entry name" value="Tetracycline Repressor, domain 2"/>
    <property type="match status" value="1"/>
</dbReference>
<comment type="caution">
    <text evidence="1">The sequence shown here is derived from an EMBL/GenBank/DDBJ whole genome shotgun (WGS) entry which is preliminary data.</text>
</comment>
<evidence type="ECO:0000313" key="2">
    <source>
        <dbReference type="Proteomes" id="UP000035009"/>
    </source>
</evidence>
<gene>
    <name evidence="1" type="ORF">GM1_003_00800</name>
</gene>
<dbReference type="InterPro" id="IPR009057">
    <property type="entry name" value="Homeodomain-like_sf"/>
</dbReference>
<dbReference type="SUPFAM" id="SSF46689">
    <property type="entry name" value="Homeodomain-like"/>
    <property type="match status" value="1"/>
</dbReference>
<name>M3V9X8_GORML</name>
<dbReference type="STRING" id="410332.SAMN04488550_2326"/>